<organism evidence="2 3">
    <name type="scientific">Aneurinibacillus aneurinilyticus ATCC 12856</name>
    <dbReference type="NCBI Taxonomy" id="649747"/>
    <lineage>
        <taxon>Bacteria</taxon>
        <taxon>Bacillati</taxon>
        <taxon>Bacillota</taxon>
        <taxon>Bacilli</taxon>
        <taxon>Bacillales</taxon>
        <taxon>Paenibacillaceae</taxon>
        <taxon>Aneurinibacillus group</taxon>
        <taxon>Aneurinibacillus</taxon>
    </lineage>
</organism>
<accession>U1WR88</accession>
<feature type="transmembrane region" description="Helical" evidence="1">
    <location>
        <begin position="18"/>
        <end position="36"/>
    </location>
</feature>
<name>U1WR88_ANEAE</name>
<keyword evidence="3" id="KW-1185">Reference proteome</keyword>
<reference evidence="2 3" key="1">
    <citation type="submission" date="2013-08" db="EMBL/GenBank/DDBJ databases">
        <authorList>
            <person name="Weinstock G."/>
            <person name="Sodergren E."/>
            <person name="Wylie T."/>
            <person name="Fulton L."/>
            <person name="Fulton R."/>
            <person name="Fronick C."/>
            <person name="O'Laughlin M."/>
            <person name="Godfrey J."/>
            <person name="Miner T."/>
            <person name="Herter B."/>
            <person name="Appelbaum E."/>
            <person name="Cordes M."/>
            <person name="Lek S."/>
            <person name="Wollam A."/>
            <person name="Pepin K.H."/>
            <person name="Palsikar V.B."/>
            <person name="Mitreva M."/>
            <person name="Wilson R.K."/>
        </authorList>
    </citation>
    <scope>NUCLEOTIDE SEQUENCE [LARGE SCALE GENOMIC DNA]</scope>
    <source>
        <strain evidence="2 3">ATCC 12856</strain>
    </source>
</reference>
<proteinExistence type="predicted"/>
<dbReference type="Proteomes" id="UP000016511">
    <property type="component" value="Unassembled WGS sequence"/>
</dbReference>
<evidence type="ECO:0000313" key="2">
    <source>
        <dbReference type="EMBL" id="ERI11139.1"/>
    </source>
</evidence>
<evidence type="ECO:0000313" key="3">
    <source>
        <dbReference type="Proteomes" id="UP000016511"/>
    </source>
</evidence>
<evidence type="ECO:0000256" key="1">
    <source>
        <dbReference type="SAM" id="Phobius"/>
    </source>
</evidence>
<protein>
    <submittedName>
        <fullName evidence="2">Uncharacterized protein</fullName>
    </submittedName>
</protein>
<gene>
    <name evidence="2" type="ORF">HMPREF0083_00765</name>
</gene>
<comment type="caution">
    <text evidence="2">The sequence shown here is derived from an EMBL/GenBank/DDBJ whole genome shotgun (WGS) entry which is preliminary data.</text>
</comment>
<dbReference type="EMBL" id="AWSJ01000050">
    <property type="protein sequence ID" value="ERI11139.1"/>
    <property type="molecule type" value="Genomic_DNA"/>
</dbReference>
<sequence>MGKWQWKTNWDKITGSKILCIIIIVRCMSILKWPFFEQVQKLVPLLSSDV</sequence>
<dbReference type="AlphaFoldDB" id="U1WR88"/>
<keyword evidence="1" id="KW-1133">Transmembrane helix</keyword>
<keyword evidence="1" id="KW-0472">Membrane</keyword>
<keyword evidence="1" id="KW-0812">Transmembrane</keyword>
<dbReference type="HOGENOM" id="CLU_3113981_0_0_9"/>